<dbReference type="CDD" id="cd01647">
    <property type="entry name" value="RT_LTR"/>
    <property type="match status" value="1"/>
</dbReference>
<evidence type="ECO:0000313" key="9">
    <source>
        <dbReference type="EMBL" id="GLB45577.1"/>
    </source>
</evidence>
<dbReference type="GO" id="GO:0004519">
    <property type="term" value="F:endonuclease activity"/>
    <property type="evidence" value="ECO:0007669"/>
    <property type="project" value="UniProtKB-KW"/>
</dbReference>
<dbReference type="GO" id="GO:0003964">
    <property type="term" value="F:RNA-directed DNA polymerase activity"/>
    <property type="evidence" value="ECO:0007669"/>
    <property type="project" value="UniProtKB-KW"/>
</dbReference>
<keyword evidence="5" id="KW-0378">Hydrolase</keyword>
<dbReference type="PANTHER" id="PTHR37984:SF5">
    <property type="entry name" value="PROTEIN NYNRIN-LIKE"/>
    <property type="match status" value="1"/>
</dbReference>
<gene>
    <name evidence="9" type="ORF">LshimejAT787_2400350</name>
</gene>
<sequence>MASPVFFIKKKDGSLRLVQDYRALNAVTVKNRYPLPLISELINNLRGARYFTKLDVRWGYNNVRIKEGDEWKAAFRTNRGLFEPLVMFFGLTNSPATFQTMMNDIFRDLITQGVVCVYLDDILIYTKTLEEHRRITRIVLDRLREHRLFLKPEKCEFERTEIEYLGLIISHGTASMDPVKVAGVAEWPTPKNKKEVQSFLGFTNFYRRFIRDFSHHARPLFDLTAKDVAWTWGSDFATGAVLSQQSPEDEKWHPVTFYSKSLNAVERNYEIHDKEMLAIIRALEEWRHFLEGARHKVEIYTDHKNLQYFLTAKKLNRRQARWSLYLANFDFVLHHRPGRSMGKPDALSRRPDHGDGSSDNADIVLLKPEFFAVRALQGLIAAGEEDQILRDIRRGNREGAQEDVAAKAAAALKSTRSGVRSVCSAEWSEDQGVLMFRGRIYVPNVPELRRRIVEQHHDSRVAGHPGRWKTLELVSRSYW</sequence>
<dbReference type="Pfam" id="PF00078">
    <property type="entry name" value="RVT_1"/>
    <property type="match status" value="1"/>
</dbReference>
<evidence type="ECO:0000259" key="8">
    <source>
        <dbReference type="PROSITE" id="PS50878"/>
    </source>
</evidence>
<keyword evidence="6" id="KW-0695">RNA-directed DNA polymerase</keyword>
<dbReference type="GO" id="GO:0016787">
    <property type="term" value="F:hydrolase activity"/>
    <property type="evidence" value="ECO:0007669"/>
    <property type="project" value="UniProtKB-KW"/>
</dbReference>
<dbReference type="FunFam" id="3.30.70.270:FF:000063">
    <property type="entry name" value="Zinc knuckle domaincontaining protein"/>
    <property type="match status" value="1"/>
</dbReference>
<dbReference type="InterPro" id="IPR000477">
    <property type="entry name" value="RT_dom"/>
</dbReference>
<keyword evidence="4" id="KW-0255">Endonuclease</keyword>
<dbReference type="Gene3D" id="3.10.10.10">
    <property type="entry name" value="HIV Type 1 Reverse Transcriptase, subunit A, domain 1"/>
    <property type="match status" value="1"/>
</dbReference>
<evidence type="ECO:0000256" key="2">
    <source>
        <dbReference type="ARBA" id="ARBA00022695"/>
    </source>
</evidence>
<dbReference type="PROSITE" id="PS50878">
    <property type="entry name" value="RT_POL"/>
    <property type="match status" value="1"/>
</dbReference>
<dbReference type="InterPro" id="IPR050951">
    <property type="entry name" value="Retrovirus_Pol_polyprotein"/>
</dbReference>
<comment type="caution">
    <text evidence="9">The sequence shown here is derived from an EMBL/GenBank/DDBJ whole genome shotgun (WGS) entry which is preliminary data.</text>
</comment>
<dbReference type="InterPro" id="IPR043128">
    <property type="entry name" value="Rev_trsase/Diguanyl_cyclase"/>
</dbReference>
<name>A0A9P3PYT5_LYOSH</name>
<dbReference type="InterPro" id="IPR041588">
    <property type="entry name" value="Integrase_H2C2"/>
</dbReference>
<feature type="domain" description="Reverse transcriptase" evidence="8">
    <location>
        <begin position="1"/>
        <end position="169"/>
    </location>
</feature>
<feature type="region of interest" description="Disordered" evidence="7">
    <location>
        <begin position="339"/>
        <end position="359"/>
    </location>
</feature>
<dbReference type="PANTHER" id="PTHR37984">
    <property type="entry name" value="PROTEIN CBG26694"/>
    <property type="match status" value="1"/>
</dbReference>
<evidence type="ECO:0000256" key="5">
    <source>
        <dbReference type="ARBA" id="ARBA00022801"/>
    </source>
</evidence>
<proteinExistence type="predicted"/>
<keyword evidence="3" id="KW-0540">Nuclease</keyword>
<dbReference type="AlphaFoldDB" id="A0A9P3PYT5"/>
<evidence type="ECO:0000256" key="6">
    <source>
        <dbReference type="ARBA" id="ARBA00022918"/>
    </source>
</evidence>
<keyword evidence="10" id="KW-1185">Reference proteome</keyword>
<feature type="compositionally biased region" description="Basic and acidic residues" evidence="7">
    <location>
        <begin position="346"/>
        <end position="356"/>
    </location>
</feature>
<reference evidence="9" key="1">
    <citation type="submission" date="2022-07" db="EMBL/GenBank/DDBJ databases">
        <title>The genome of Lyophyllum shimeji provides insight into the initial evolution of ectomycorrhizal fungal genome.</title>
        <authorList>
            <person name="Kobayashi Y."/>
            <person name="Shibata T."/>
            <person name="Hirakawa H."/>
            <person name="Shigenobu S."/>
            <person name="Nishiyama T."/>
            <person name="Yamada A."/>
            <person name="Hasebe M."/>
            <person name="Kawaguchi M."/>
        </authorList>
    </citation>
    <scope>NUCLEOTIDE SEQUENCE</scope>
    <source>
        <strain evidence="9">AT787</strain>
    </source>
</reference>
<dbReference type="Pfam" id="PF17921">
    <property type="entry name" value="Integrase_H2C2"/>
    <property type="match status" value="1"/>
</dbReference>
<evidence type="ECO:0000256" key="3">
    <source>
        <dbReference type="ARBA" id="ARBA00022722"/>
    </source>
</evidence>
<dbReference type="EMBL" id="BRPK01000024">
    <property type="protein sequence ID" value="GLB45577.1"/>
    <property type="molecule type" value="Genomic_DNA"/>
</dbReference>
<dbReference type="Proteomes" id="UP001063166">
    <property type="component" value="Unassembled WGS sequence"/>
</dbReference>
<dbReference type="SUPFAM" id="SSF56672">
    <property type="entry name" value="DNA/RNA polymerases"/>
    <property type="match status" value="1"/>
</dbReference>
<dbReference type="InterPro" id="IPR041373">
    <property type="entry name" value="RT_RNaseH"/>
</dbReference>
<keyword evidence="2" id="KW-0548">Nucleotidyltransferase</keyword>
<keyword evidence="1" id="KW-0808">Transferase</keyword>
<evidence type="ECO:0000256" key="4">
    <source>
        <dbReference type="ARBA" id="ARBA00022759"/>
    </source>
</evidence>
<dbReference type="Pfam" id="PF17917">
    <property type="entry name" value="RT_RNaseH"/>
    <property type="match status" value="1"/>
</dbReference>
<organism evidence="9 10">
    <name type="scientific">Lyophyllum shimeji</name>
    <name type="common">Hon-shimeji</name>
    <name type="synonym">Tricholoma shimeji</name>
    <dbReference type="NCBI Taxonomy" id="47721"/>
    <lineage>
        <taxon>Eukaryota</taxon>
        <taxon>Fungi</taxon>
        <taxon>Dikarya</taxon>
        <taxon>Basidiomycota</taxon>
        <taxon>Agaricomycotina</taxon>
        <taxon>Agaricomycetes</taxon>
        <taxon>Agaricomycetidae</taxon>
        <taxon>Agaricales</taxon>
        <taxon>Tricholomatineae</taxon>
        <taxon>Lyophyllaceae</taxon>
        <taxon>Lyophyllum</taxon>
    </lineage>
</organism>
<evidence type="ECO:0000256" key="7">
    <source>
        <dbReference type="SAM" id="MobiDB-lite"/>
    </source>
</evidence>
<dbReference type="Gene3D" id="3.10.20.370">
    <property type="match status" value="1"/>
</dbReference>
<dbReference type="InterPro" id="IPR043502">
    <property type="entry name" value="DNA/RNA_pol_sf"/>
</dbReference>
<evidence type="ECO:0000313" key="10">
    <source>
        <dbReference type="Proteomes" id="UP001063166"/>
    </source>
</evidence>
<accession>A0A9P3PYT5</accession>
<protein>
    <submittedName>
        <fullName evidence="9">Retrotransposable element tf2 155 kDa protein type 1-like</fullName>
    </submittedName>
</protein>
<evidence type="ECO:0000256" key="1">
    <source>
        <dbReference type="ARBA" id="ARBA00022679"/>
    </source>
</evidence>
<dbReference type="Gene3D" id="3.30.70.270">
    <property type="match status" value="2"/>
</dbReference>
<dbReference type="CDD" id="cd09274">
    <property type="entry name" value="RNase_HI_RT_Ty3"/>
    <property type="match status" value="1"/>
</dbReference>